<protein>
    <recommendedName>
        <fullName evidence="2">Type II secretion system protein H</fullName>
    </recommendedName>
    <alternativeName>
        <fullName evidence="10">General secretion pathway protein H</fullName>
    </alternativeName>
</protein>
<dbReference type="InterPro" id="IPR022346">
    <property type="entry name" value="T2SS_GspH"/>
</dbReference>
<keyword evidence="3" id="KW-1003">Cell membrane</keyword>
<feature type="domain" description="General secretion pathway GspH" evidence="12">
    <location>
        <begin position="49"/>
        <end position="131"/>
    </location>
</feature>
<keyword evidence="5" id="KW-0997">Cell inner membrane</keyword>
<keyword evidence="8 11" id="KW-0472">Membrane</keyword>
<evidence type="ECO:0000313" key="14">
    <source>
        <dbReference type="Proteomes" id="UP001056201"/>
    </source>
</evidence>
<evidence type="ECO:0000256" key="7">
    <source>
        <dbReference type="ARBA" id="ARBA00022989"/>
    </source>
</evidence>
<comment type="subcellular location">
    <subcellularLocation>
        <location evidence="1">Cell inner membrane</location>
        <topology evidence="1">Single-pass membrane protein</topology>
    </subcellularLocation>
</comment>
<evidence type="ECO:0000259" key="12">
    <source>
        <dbReference type="Pfam" id="PF12019"/>
    </source>
</evidence>
<evidence type="ECO:0000256" key="6">
    <source>
        <dbReference type="ARBA" id="ARBA00022692"/>
    </source>
</evidence>
<keyword evidence="7 11" id="KW-1133">Transmembrane helix</keyword>
<dbReference type="EMBL" id="CP097636">
    <property type="protein sequence ID" value="URI09708.1"/>
    <property type="molecule type" value="Genomic_DNA"/>
</dbReference>
<evidence type="ECO:0000256" key="8">
    <source>
        <dbReference type="ARBA" id="ARBA00023136"/>
    </source>
</evidence>
<evidence type="ECO:0000256" key="1">
    <source>
        <dbReference type="ARBA" id="ARBA00004377"/>
    </source>
</evidence>
<accession>A0ABY4SD99</accession>
<proteinExistence type="inferred from homology"/>
<dbReference type="RefSeq" id="WP_250197931.1">
    <property type="nucleotide sequence ID" value="NZ_CP097636.1"/>
</dbReference>
<dbReference type="SUPFAM" id="SSF54523">
    <property type="entry name" value="Pili subunits"/>
    <property type="match status" value="1"/>
</dbReference>
<evidence type="ECO:0000256" key="11">
    <source>
        <dbReference type="SAM" id="Phobius"/>
    </source>
</evidence>
<dbReference type="Pfam" id="PF12019">
    <property type="entry name" value="GspH"/>
    <property type="match status" value="1"/>
</dbReference>
<evidence type="ECO:0000256" key="9">
    <source>
        <dbReference type="ARBA" id="ARBA00025772"/>
    </source>
</evidence>
<dbReference type="Proteomes" id="UP001056201">
    <property type="component" value="Chromosome 2"/>
</dbReference>
<evidence type="ECO:0000256" key="10">
    <source>
        <dbReference type="ARBA" id="ARBA00030775"/>
    </source>
</evidence>
<evidence type="ECO:0000256" key="3">
    <source>
        <dbReference type="ARBA" id="ARBA00022475"/>
    </source>
</evidence>
<keyword evidence="14" id="KW-1185">Reference proteome</keyword>
<gene>
    <name evidence="13" type="ORF">MW290_29615</name>
</gene>
<dbReference type="PROSITE" id="PS00409">
    <property type="entry name" value="PROKAR_NTER_METHYL"/>
    <property type="match status" value="1"/>
</dbReference>
<keyword evidence="4" id="KW-0488">Methylation</keyword>
<feature type="transmembrane region" description="Helical" evidence="11">
    <location>
        <begin position="12"/>
        <end position="36"/>
    </location>
</feature>
<evidence type="ECO:0000313" key="13">
    <source>
        <dbReference type="EMBL" id="URI09708.1"/>
    </source>
</evidence>
<evidence type="ECO:0000256" key="5">
    <source>
        <dbReference type="ARBA" id="ARBA00022519"/>
    </source>
</evidence>
<organism evidence="13 14">
    <name type="scientific">Aquincola tertiaricarbonis</name>
    <dbReference type="NCBI Taxonomy" id="391953"/>
    <lineage>
        <taxon>Bacteria</taxon>
        <taxon>Pseudomonadati</taxon>
        <taxon>Pseudomonadota</taxon>
        <taxon>Betaproteobacteria</taxon>
        <taxon>Burkholderiales</taxon>
        <taxon>Sphaerotilaceae</taxon>
        <taxon>Aquincola</taxon>
    </lineage>
</organism>
<keyword evidence="6 11" id="KW-0812">Transmembrane</keyword>
<comment type="similarity">
    <text evidence="9">Belongs to the GSP H family.</text>
</comment>
<dbReference type="InterPro" id="IPR012902">
    <property type="entry name" value="N_methyl_site"/>
</dbReference>
<evidence type="ECO:0000256" key="2">
    <source>
        <dbReference type="ARBA" id="ARBA00021549"/>
    </source>
</evidence>
<reference evidence="13" key="1">
    <citation type="submission" date="2022-05" db="EMBL/GenBank/DDBJ databases">
        <title>An RpoN-dependent PEP-CTERM gene is involved in floc formation of an Aquincola tertiaricarbonis strain.</title>
        <authorList>
            <person name="Qiu D."/>
            <person name="Xia M."/>
        </authorList>
    </citation>
    <scope>NUCLEOTIDE SEQUENCE</scope>
    <source>
        <strain evidence="13">RN12</strain>
    </source>
</reference>
<evidence type="ECO:0000256" key="4">
    <source>
        <dbReference type="ARBA" id="ARBA00022481"/>
    </source>
</evidence>
<name>A0ABY4SD99_AQUTE</name>
<dbReference type="Pfam" id="PF07963">
    <property type="entry name" value="N_methyl"/>
    <property type="match status" value="1"/>
</dbReference>
<dbReference type="NCBIfam" id="TIGR02532">
    <property type="entry name" value="IV_pilin_GFxxxE"/>
    <property type="match status" value="1"/>
</dbReference>
<sequence>MRHLMHRRAARGLTLIELMVTVAIAGILMMAGMPYLGDYIQNSRLREAGNSAYSSAMYAQSEAIKRNGRVRLSIDGSTVQVIDRVGLAAADAGTVLRTVTLPDGVRLSAAATVDFGSEGRTWPAGTTQTFNFIKTGVTCSTDIRCPALVVEAGGGVRLCPIQSQCS</sequence>
<dbReference type="Gene3D" id="3.30.700.10">
    <property type="entry name" value="Glycoprotein, Type 4 Pilin"/>
    <property type="match status" value="1"/>
</dbReference>
<dbReference type="InterPro" id="IPR045584">
    <property type="entry name" value="Pilin-like"/>
</dbReference>